<evidence type="ECO:0000313" key="2">
    <source>
        <dbReference type="Proteomes" id="UP000022447"/>
    </source>
</evidence>
<sequence length="149" mass="16250">MDKRILLVASGGGHWQQLMQMRSAFDGHELFFLTTLSGLPEQFDARPAAIVPECNRNAKLDILKASLMIGRHVVRFRPHVVVSTGALPGVIALAIGRVMGARTIWIDSIANAEEMSLSGKLARRVAHLWLSQWEHVAKAAGAEYAGAIL</sequence>
<dbReference type="EMBL" id="JALZ01000030">
    <property type="protein sequence ID" value="ETX13311.1"/>
    <property type="molecule type" value="Genomic_DNA"/>
</dbReference>
<accession>X7EDP7</accession>
<dbReference type="Proteomes" id="UP000022447">
    <property type="component" value="Unassembled WGS sequence"/>
</dbReference>
<dbReference type="AlphaFoldDB" id="X7EDP7"/>
<dbReference type="STRING" id="1449350.OCH239_12445"/>
<dbReference type="PATRIC" id="fig|1449350.3.peg.3554"/>
<reference evidence="1 2" key="1">
    <citation type="submission" date="2014-01" db="EMBL/GenBank/DDBJ databases">
        <title>Roseivivax halodurans JCM 10272 Genome Sequencing.</title>
        <authorList>
            <person name="Lai Q."/>
            <person name="Li G."/>
            <person name="Shao Z."/>
        </authorList>
    </citation>
    <scope>NUCLEOTIDE SEQUENCE [LARGE SCALE GENOMIC DNA]</scope>
    <source>
        <strain evidence="1 2">JCM 10272</strain>
    </source>
</reference>
<evidence type="ECO:0000313" key="1">
    <source>
        <dbReference type="EMBL" id="ETX13311.1"/>
    </source>
</evidence>
<protein>
    <submittedName>
        <fullName evidence="1">Glucuronosyltransferase</fullName>
    </submittedName>
</protein>
<keyword evidence="2" id="KW-1185">Reference proteome</keyword>
<dbReference type="GO" id="GO:0006488">
    <property type="term" value="P:dolichol-linked oligosaccharide biosynthetic process"/>
    <property type="evidence" value="ECO:0007669"/>
    <property type="project" value="InterPro"/>
</dbReference>
<dbReference type="RefSeq" id="WP_037265447.1">
    <property type="nucleotide sequence ID" value="NZ_JALZ01000030.1"/>
</dbReference>
<dbReference type="InterPro" id="IPR013969">
    <property type="entry name" value="Oligosacch_biosynth_Alg14"/>
</dbReference>
<gene>
    <name evidence="1" type="ORF">OCH239_12445</name>
</gene>
<keyword evidence="1" id="KW-0808">Transferase</keyword>
<proteinExistence type="predicted"/>
<dbReference type="eggNOG" id="COG0707">
    <property type="taxonomic scope" value="Bacteria"/>
</dbReference>
<organism evidence="1 2">
    <name type="scientific">Roseivivax halodurans JCM 10272</name>
    <dbReference type="NCBI Taxonomy" id="1449350"/>
    <lineage>
        <taxon>Bacteria</taxon>
        <taxon>Pseudomonadati</taxon>
        <taxon>Pseudomonadota</taxon>
        <taxon>Alphaproteobacteria</taxon>
        <taxon>Rhodobacterales</taxon>
        <taxon>Roseobacteraceae</taxon>
        <taxon>Roseivivax</taxon>
    </lineage>
</organism>
<dbReference type="OrthoDB" id="555447at2"/>
<name>X7EDP7_9RHOB</name>
<dbReference type="GO" id="GO:0016740">
    <property type="term" value="F:transferase activity"/>
    <property type="evidence" value="ECO:0007669"/>
    <property type="project" value="UniProtKB-KW"/>
</dbReference>
<dbReference type="Gene3D" id="3.40.50.2000">
    <property type="entry name" value="Glycogen Phosphorylase B"/>
    <property type="match status" value="1"/>
</dbReference>
<comment type="caution">
    <text evidence="1">The sequence shown here is derived from an EMBL/GenBank/DDBJ whole genome shotgun (WGS) entry which is preliminary data.</text>
</comment>
<dbReference type="Pfam" id="PF08660">
    <property type="entry name" value="Alg14"/>
    <property type="match status" value="1"/>
</dbReference>